<dbReference type="SUPFAM" id="SSF69572">
    <property type="entry name" value="Activating enzymes of the ubiquitin-like proteins"/>
    <property type="match status" value="1"/>
</dbReference>
<evidence type="ECO:0000256" key="6">
    <source>
        <dbReference type="ARBA" id="ARBA00044354"/>
    </source>
</evidence>
<dbReference type="Gene3D" id="3.40.50.720">
    <property type="entry name" value="NAD(P)-binding Rossmann-like Domain"/>
    <property type="match status" value="1"/>
</dbReference>
<dbReference type="EMBL" id="JANBTW010000184">
    <property type="protein sequence ID" value="KAJ2668671.1"/>
    <property type="molecule type" value="Genomic_DNA"/>
</dbReference>
<evidence type="ECO:0000256" key="1">
    <source>
        <dbReference type="ARBA" id="ARBA00004123"/>
    </source>
</evidence>
<dbReference type="PANTHER" id="PTHR10953:SF162">
    <property type="entry name" value="SUMO-ACTIVATING ENZYME SUBUNIT 1"/>
    <property type="match status" value="1"/>
</dbReference>
<evidence type="ECO:0000256" key="4">
    <source>
        <dbReference type="ARBA" id="ARBA00022786"/>
    </source>
</evidence>
<dbReference type="AlphaFoldDB" id="A0A9W8G298"/>
<feature type="non-terminal residue" evidence="8">
    <location>
        <position position="319"/>
    </location>
</feature>
<organism evidence="8 9">
    <name type="scientific">Coemansia spiralis</name>
    <dbReference type="NCBI Taxonomy" id="417178"/>
    <lineage>
        <taxon>Eukaryota</taxon>
        <taxon>Fungi</taxon>
        <taxon>Fungi incertae sedis</taxon>
        <taxon>Zoopagomycota</taxon>
        <taxon>Kickxellomycotina</taxon>
        <taxon>Kickxellomycetes</taxon>
        <taxon>Kickxellales</taxon>
        <taxon>Kickxellaceae</taxon>
        <taxon>Coemansia</taxon>
    </lineage>
</organism>
<dbReference type="GO" id="GO:0005737">
    <property type="term" value="C:cytoplasm"/>
    <property type="evidence" value="ECO:0007669"/>
    <property type="project" value="TreeGrafter"/>
</dbReference>
<sequence>MAGNKHEKISKEEVALYDRQIRLWGVEAQTRLRNSTICVIGVSTVTLEACKNLVLAGLGRIHLWDPRPIEEADLETQYYFDRSDLGKAKDQKLAEKLAILNPLVEISSGGHEEARWASNFDLVVAVGNTEGLPCMDYVNKMCRAEGTKFIAADAFGLFGYIFADCLERHEYLEEVKDEDDKEAGRRVQYADYKPLEKSCTANLGITNTKRLMRRYPPLVFVCQALTSSSNKNGEELTETRLSGMVKQSLQGRGIPDSIVEQALVGRVAASWGTEFVPCAAVIGGTLAQEVLKVATRKDMPVNNWFIYDAITGDGIQCSL</sequence>
<proteinExistence type="inferred from homology"/>
<dbReference type="GO" id="GO:0004839">
    <property type="term" value="F:ubiquitin activating enzyme activity"/>
    <property type="evidence" value="ECO:0007669"/>
    <property type="project" value="UniProtKB-EC"/>
</dbReference>
<accession>A0A9W8G298</accession>
<dbReference type="PANTHER" id="PTHR10953">
    <property type="entry name" value="UBIQUITIN-ACTIVATING ENZYME E1"/>
    <property type="match status" value="1"/>
</dbReference>
<dbReference type="InterPro" id="IPR045886">
    <property type="entry name" value="ThiF/MoeB/HesA"/>
</dbReference>
<evidence type="ECO:0000313" key="9">
    <source>
        <dbReference type="Proteomes" id="UP001151518"/>
    </source>
</evidence>
<keyword evidence="5" id="KW-0539">Nucleus</keyword>
<dbReference type="GO" id="GO:0019948">
    <property type="term" value="F:SUMO activating enzyme activity"/>
    <property type="evidence" value="ECO:0007669"/>
    <property type="project" value="TreeGrafter"/>
</dbReference>
<keyword evidence="4" id="KW-0833">Ubl conjugation pathway</keyword>
<dbReference type="Proteomes" id="UP001151518">
    <property type="component" value="Unassembled WGS sequence"/>
</dbReference>
<feature type="domain" description="THIF-type NAD/FAD binding fold" evidence="7">
    <location>
        <begin position="17"/>
        <end position="313"/>
    </location>
</feature>
<comment type="caution">
    <text evidence="8">The sequence shown here is derived from an EMBL/GenBank/DDBJ whole genome shotgun (WGS) entry which is preliminary data.</text>
</comment>
<comment type="similarity">
    <text evidence="3">Belongs to the ubiquitin-activating E1 family.</text>
</comment>
<evidence type="ECO:0000256" key="3">
    <source>
        <dbReference type="ARBA" id="ARBA00005673"/>
    </source>
</evidence>
<comment type="pathway">
    <text evidence="2">Protein modification; protein sumoylation.</text>
</comment>
<dbReference type="InterPro" id="IPR035985">
    <property type="entry name" value="Ubiquitin-activating_enz"/>
</dbReference>
<dbReference type="OrthoDB" id="10252231at2759"/>
<gene>
    <name evidence="8" type="primary">SAE1</name>
    <name evidence="8" type="ORF">GGI25_006393</name>
</gene>
<dbReference type="GO" id="GO:0031510">
    <property type="term" value="C:SUMO activating enzyme complex"/>
    <property type="evidence" value="ECO:0007669"/>
    <property type="project" value="TreeGrafter"/>
</dbReference>
<dbReference type="InterPro" id="IPR000011">
    <property type="entry name" value="UBQ/SUMO-activ_enz_E1-like"/>
</dbReference>
<dbReference type="Pfam" id="PF00899">
    <property type="entry name" value="ThiF"/>
    <property type="match status" value="1"/>
</dbReference>
<evidence type="ECO:0000313" key="8">
    <source>
        <dbReference type="EMBL" id="KAJ2668671.1"/>
    </source>
</evidence>
<evidence type="ECO:0000259" key="7">
    <source>
        <dbReference type="Pfam" id="PF00899"/>
    </source>
</evidence>
<reference evidence="8" key="1">
    <citation type="submission" date="2022-07" db="EMBL/GenBank/DDBJ databases">
        <title>Phylogenomic reconstructions and comparative analyses of Kickxellomycotina fungi.</title>
        <authorList>
            <person name="Reynolds N.K."/>
            <person name="Stajich J.E."/>
            <person name="Barry K."/>
            <person name="Grigoriev I.V."/>
            <person name="Crous P."/>
            <person name="Smith M.E."/>
        </authorList>
    </citation>
    <scope>NUCLEOTIDE SEQUENCE</scope>
    <source>
        <strain evidence="8">NRRL 3115</strain>
    </source>
</reference>
<name>A0A9W8G298_9FUNG</name>
<protein>
    <recommendedName>
        <fullName evidence="6">Ubiquitin-like 1-activating enzyme E1A</fullName>
    </recommendedName>
</protein>
<dbReference type="GO" id="GO:0016925">
    <property type="term" value="P:protein sumoylation"/>
    <property type="evidence" value="ECO:0007669"/>
    <property type="project" value="TreeGrafter"/>
</dbReference>
<dbReference type="InterPro" id="IPR000594">
    <property type="entry name" value="ThiF_NAD_FAD-bd"/>
</dbReference>
<comment type="subcellular location">
    <subcellularLocation>
        <location evidence="1">Nucleus</location>
    </subcellularLocation>
</comment>
<keyword evidence="8" id="KW-0436">Ligase</keyword>
<evidence type="ECO:0000256" key="5">
    <source>
        <dbReference type="ARBA" id="ARBA00023242"/>
    </source>
</evidence>
<evidence type="ECO:0000256" key="2">
    <source>
        <dbReference type="ARBA" id="ARBA00004718"/>
    </source>
</evidence>
<dbReference type="PRINTS" id="PR01849">
    <property type="entry name" value="UBIQUITINACT"/>
</dbReference>